<proteinExistence type="predicted"/>
<sequence>MSESDDLDRLREQRRQELTDGADGEGADGEADAGGAGVGPSEPVHVDGAAALEETVNEYDVVLVDFYADWCGPCKMLEPIVKELAAETDVAVAKVDVDRNQQLAGQYQVQGVPTMMFFADGQPVERIVGVRGKEDLAGLISKLG</sequence>
<keyword evidence="1" id="KW-0813">Transport</keyword>
<evidence type="ECO:0000256" key="4">
    <source>
        <dbReference type="ARBA" id="ARBA00023284"/>
    </source>
</evidence>
<keyword evidence="2" id="KW-0249">Electron transport</keyword>
<evidence type="ECO:0000313" key="8">
    <source>
        <dbReference type="Proteomes" id="UP001057580"/>
    </source>
</evidence>
<dbReference type="PANTHER" id="PTHR45663">
    <property type="entry name" value="GEO12009P1"/>
    <property type="match status" value="1"/>
</dbReference>
<dbReference type="GeneID" id="74943831"/>
<dbReference type="PRINTS" id="PR00421">
    <property type="entry name" value="THIOREDOXIN"/>
</dbReference>
<reference evidence="7" key="1">
    <citation type="submission" date="2022-09" db="EMBL/GenBank/DDBJ databases">
        <title>Diverse halophilic archaea isolated from saline environments.</title>
        <authorList>
            <person name="Cui H.-L."/>
        </authorList>
    </citation>
    <scope>NUCLEOTIDE SEQUENCE</scope>
    <source>
        <strain evidence="7">ZS-35-S2</strain>
    </source>
</reference>
<dbReference type="GO" id="GO:0005737">
    <property type="term" value="C:cytoplasm"/>
    <property type="evidence" value="ECO:0007669"/>
    <property type="project" value="TreeGrafter"/>
</dbReference>
<dbReference type="Proteomes" id="UP001057580">
    <property type="component" value="Chromosome"/>
</dbReference>
<dbReference type="InterPro" id="IPR013766">
    <property type="entry name" value="Thioredoxin_domain"/>
</dbReference>
<dbReference type="KEGG" id="ssai:N0B31_15375"/>
<dbReference type="GO" id="GO:0015035">
    <property type="term" value="F:protein-disulfide reductase activity"/>
    <property type="evidence" value="ECO:0007669"/>
    <property type="project" value="InterPro"/>
</dbReference>
<accession>A0A9E7R2N3</accession>
<organism evidence="7 8">
    <name type="scientific">Salinirubellus salinus</name>
    <dbReference type="NCBI Taxonomy" id="1364945"/>
    <lineage>
        <taxon>Archaea</taxon>
        <taxon>Methanobacteriati</taxon>
        <taxon>Methanobacteriota</taxon>
        <taxon>Stenosarchaea group</taxon>
        <taxon>Halobacteria</taxon>
        <taxon>Halobacteriales</taxon>
        <taxon>Natronomonadaceae</taxon>
        <taxon>Salinirubellus</taxon>
    </lineage>
</organism>
<evidence type="ECO:0000256" key="1">
    <source>
        <dbReference type="ARBA" id="ARBA00022448"/>
    </source>
</evidence>
<evidence type="ECO:0000256" key="2">
    <source>
        <dbReference type="ARBA" id="ARBA00022982"/>
    </source>
</evidence>
<dbReference type="InterPro" id="IPR017937">
    <property type="entry name" value="Thioredoxin_CS"/>
</dbReference>
<dbReference type="SUPFAM" id="SSF52833">
    <property type="entry name" value="Thioredoxin-like"/>
    <property type="match status" value="1"/>
</dbReference>
<dbReference type="RefSeq" id="WP_260592509.1">
    <property type="nucleotide sequence ID" value="NZ_CP104003.1"/>
</dbReference>
<dbReference type="Pfam" id="PF00085">
    <property type="entry name" value="Thioredoxin"/>
    <property type="match status" value="1"/>
</dbReference>
<keyword evidence="8" id="KW-1185">Reference proteome</keyword>
<dbReference type="PANTHER" id="PTHR45663:SF11">
    <property type="entry name" value="GEO12009P1"/>
    <property type="match status" value="1"/>
</dbReference>
<feature type="region of interest" description="Disordered" evidence="5">
    <location>
        <begin position="1"/>
        <end position="49"/>
    </location>
</feature>
<gene>
    <name evidence="7" type="primary">trxA</name>
    <name evidence="7" type="ORF">N0B31_15375</name>
</gene>
<dbReference type="InterPro" id="IPR005746">
    <property type="entry name" value="Thioredoxin"/>
</dbReference>
<feature type="domain" description="Thioredoxin" evidence="6">
    <location>
        <begin position="12"/>
        <end position="144"/>
    </location>
</feature>
<keyword evidence="4" id="KW-0676">Redox-active center</keyword>
<dbReference type="CDD" id="cd02947">
    <property type="entry name" value="TRX_family"/>
    <property type="match status" value="1"/>
</dbReference>
<feature type="compositionally biased region" description="Acidic residues" evidence="5">
    <location>
        <begin position="20"/>
        <end position="31"/>
    </location>
</feature>
<evidence type="ECO:0000256" key="5">
    <source>
        <dbReference type="SAM" id="MobiDB-lite"/>
    </source>
</evidence>
<dbReference type="InterPro" id="IPR036249">
    <property type="entry name" value="Thioredoxin-like_sf"/>
</dbReference>
<evidence type="ECO:0000313" key="7">
    <source>
        <dbReference type="EMBL" id="UWM53515.1"/>
    </source>
</evidence>
<name>A0A9E7R2N3_9EURY</name>
<protein>
    <submittedName>
        <fullName evidence="7">Thioredoxin</fullName>
    </submittedName>
</protein>
<dbReference type="Gene3D" id="3.40.30.10">
    <property type="entry name" value="Glutaredoxin"/>
    <property type="match status" value="1"/>
</dbReference>
<keyword evidence="3" id="KW-1015">Disulfide bond</keyword>
<dbReference type="NCBIfam" id="TIGR01068">
    <property type="entry name" value="thioredoxin"/>
    <property type="match status" value="1"/>
</dbReference>
<dbReference type="FunFam" id="3.40.30.10:FF:000001">
    <property type="entry name" value="Thioredoxin"/>
    <property type="match status" value="1"/>
</dbReference>
<dbReference type="EMBL" id="CP104003">
    <property type="protein sequence ID" value="UWM53515.1"/>
    <property type="molecule type" value="Genomic_DNA"/>
</dbReference>
<dbReference type="PROSITE" id="PS00194">
    <property type="entry name" value="THIOREDOXIN_1"/>
    <property type="match status" value="1"/>
</dbReference>
<feature type="compositionally biased region" description="Basic and acidic residues" evidence="5">
    <location>
        <begin position="7"/>
        <end position="18"/>
    </location>
</feature>
<dbReference type="AlphaFoldDB" id="A0A9E7R2N3"/>
<evidence type="ECO:0000256" key="3">
    <source>
        <dbReference type="ARBA" id="ARBA00023157"/>
    </source>
</evidence>
<evidence type="ECO:0000259" key="6">
    <source>
        <dbReference type="PROSITE" id="PS51352"/>
    </source>
</evidence>
<dbReference type="PROSITE" id="PS51352">
    <property type="entry name" value="THIOREDOXIN_2"/>
    <property type="match status" value="1"/>
</dbReference>